<organism evidence="2 3">
    <name type="scientific">Ureibacillus yapensis</name>
    <dbReference type="NCBI Taxonomy" id="2304605"/>
    <lineage>
        <taxon>Bacteria</taxon>
        <taxon>Bacillati</taxon>
        <taxon>Bacillota</taxon>
        <taxon>Bacilli</taxon>
        <taxon>Bacillales</taxon>
        <taxon>Caryophanaceae</taxon>
        <taxon>Ureibacillus</taxon>
    </lineage>
</organism>
<dbReference type="GO" id="GO:0051537">
    <property type="term" value="F:2 iron, 2 sulfur cluster binding"/>
    <property type="evidence" value="ECO:0007669"/>
    <property type="project" value="InterPro"/>
</dbReference>
<dbReference type="AlphaFoldDB" id="A0A396S9A2"/>
<feature type="domain" description="Aerobactin siderophore biosynthesis IucA/IucC-like C-terminal" evidence="1">
    <location>
        <begin position="61"/>
        <end position="178"/>
    </location>
</feature>
<proteinExistence type="predicted"/>
<dbReference type="Proteomes" id="UP000265692">
    <property type="component" value="Unassembled WGS sequence"/>
</dbReference>
<evidence type="ECO:0000259" key="1">
    <source>
        <dbReference type="Pfam" id="PF06276"/>
    </source>
</evidence>
<sequence>MHKTLDKSEIEQLRQFRFATEVEPSELSIDLNRLIDETVLFGYLENLGPHIGSPCLKVTASIFVKRYAFLAVIYLYAITAWNKKSDISFENIILQTEKEADVWLPTFYFRSRKVEEVKGSRSEWREEALEELFSKNIHLLIEQLFKVTKQSKLILWENIAIYIFWLYETVLAKSEDKTIRDQAKQDFDFLLYEAPGSLFGNHPTNPIKRFYVNKRYVDHLQEEVRVRTTCCFSNLLKGETKQCKTCPQICNIKKKLF</sequence>
<protein>
    <recommendedName>
        <fullName evidence="1">Aerobactin siderophore biosynthesis IucA/IucC-like C-terminal domain-containing protein</fullName>
    </recommendedName>
</protein>
<gene>
    <name evidence="2" type="ORF">D1B33_08120</name>
</gene>
<dbReference type="GO" id="GO:0003824">
    <property type="term" value="F:catalytic activity"/>
    <property type="evidence" value="ECO:0007669"/>
    <property type="project" value="UniProtKB-ARBA"/>
</dbReference>
<reference evidence="2 3" key="1">
    <citation type="submission" date="2018-08" db="EMBL/GenBank/DDBJ databases">
        <title>Lysinibacillus sp. YLB-03 draft genome sequence.</title>
        <authorList>
            <person name="Yu L."/>
        </authorList>
    </citation>
    <scope>NUCLEOTIDE SEQUENCE [LARGE SCALE GENOMIC DNA]</scope>
    <source>
        <strain evidence="2 3">YLB-03</strain>
    </source>
</reference>
<accession>A0A396S9A2</accession>
<name>A0A396S9A2_9BACL</name>
<dbReference type="InterPro" id="IPR022770">
    <property type="entry name" value="IucA/IucC-like_C"/>
</dbReference>
<dbReference type="OrthoDB" id="5870636at2"/>
<dbReference type="RefSeq" id="WP_118876072.1">
    <property type="nucleotide sequence ID" value="NZ_QWEI01000003.1"/>
</dbReference>
<evidence type="ECO:0000313" key="2">
    <source>
        <dbReference type="EMBL" id="RHW37685.1"/>
    </source>
</evidence>
<keyword evidence="3" id="KW-1185">Reference proteome</keyword>
<evidence type="ECO:0000313" key="3">
    <source>
        <dbReference type="Proteomes" id="UP000265692"/>
    </source>
</evidence>
<dbReference type="Pfam" id="PF06276">
    <property type="entry name" value="FhuF"/>
    <property type="match status" value="1"/>
</dbReference>
<dbReference type="EMBL" id="QWEI01000003">
    <property type="protein sequence ID" value="RHW37685.1"/>
    <property type="molecule type" value="Genomic_DNA"/>
</dbReference>
<comment type="caution">
    <text evidence="2">The sequence shown here is derived from an EMBL/GenBank/DDBJ whole genome shotgun (WGS) entry which is preliminary data.</text>
</comment>